<dbReference type="EMBL" id="JAYMYQ010000005">
    <property type="protein sequence ID" value="KAK7330477.1"/>
    <property type="molecule type" value="Genomic_DNA"/>
</dbReference>
<organism evidence="1 2">
    <name type="scientific">Canavalia gladiata</name>
    <name type="common">Sword bean</name>
    <name type="synonym">Dolichos gladiatus</name>
    <dbReference type="NCBI Taxonomy" id="3824"/>
    <lineage>
        <taxon>Eukaryota</taxon>
        <taxon>Viridiplantae</taxon>
        <taxon>Streptophyta</taxon>
        <taxon>Embryophyta</taxon>
        <taxon>Tracheophyta</taxon>
        <taxon>Spermatophyta</taxon>
        <taxon>Magnoliopsida</taxon>
        <taxon>eudicotyledons</taxon>
        <taxon>Gunneridae</taxon>
        <taxon>Pentapetalae</taxon>
        <taxon>rosids</taxon>
        <taxon>fabids</taxon>
        <taxon>Fabales</taxon>
        <taxon>Fabaceae</taxon>
        <taxon>Papilionoideae</taxon>
        <taxon>50 kb inversion clade</taxon>
        <taxon>NPAAA clade</taxon>
        <taxon>indigoferoid/millettioid clade</taxon>
        <taxon>Phaseoleae</taxon>
        <taxon>Canavalia</taxon>
    </lineage>
</organism>
<name>A0AAN9L6Q4_CANGL</name>
<comment type="caution">
    <text evidence="1">The sequence shown here is derived from an EMBL/GenBank/DDBJ whole genome shotgun (WGS) entry which is preliminary data.</text>
</comment>
<sequence>MALATSASLCFKKKNLIPERCSTIYRKKNHAITTFADNSLGKSTIQLTVVSSLLFIDKEAGLSLGLPIS</sequence>
<gene>
    <name evidence="1" type="ORF">VNO77_24672</name>
</gene>
<evidence type="ECO:0000313" key="2">
    <source>
        <dbReference type="Proteomes" id="UP001367508"/>
    </source>
</evidence>
<accession>A0AAN9L6Q4</accession>
<reference evidence="1 2" key="1">
    <citation type="submission" date="2024-01" db="EMBL/GenBank/DDBJ databases">
        <title>The genomes of 5 underutilized Papilionoideae crops provide insights into root nodulation and disease resistanc.</title>
        <authorList>
            <person name="Jiang F."/>
        </authorList>
    </citation>
    <scope>NUCLEOTIDE SEQUENCE [LARGE SCALE GENOMIC DNA]</scope>
    <source>
        <strain evidence="1">LVBAO_FW01</strain>
        <tissue evidence="1">Leaves</tissue>
    </source>
</reference>
<proteinExistence type="predicted"/>
<dbReference type="AlphaFoldDB" id="A0AAN9L6Q4"/>
<keyword evidence="2" id="KW-1185">Reference proteome</keyword>
<evidence type="ECO:0000313" key="1">
    <source>
        <dbReference type="EMBL" id="KAK7330477.1"/>
    </source>
</evidence>
<protein>
    <submittedName>
        <fullName evidence="1">Uncharacterized protein</fullName>
    </submittedName>
</protein>
<dbReference type="Proteomes" id="UP001367508">
    <property type="component" value="Unassembled WGS sequence"/>
</dbReference>